<dbReference type="AlphaFoldDB" id="A0A133UVA6"/>
<keyword evidence="2" id="KW-1185">Reference proteome</keyword>
<accession>A0A133UVA6</accession>
<gene>
    <name evidence="1" type="ORF">AKJ37_01555</name>
</gene>
<name>A0A133UVA6_9EURY</name>
<evidence type="ECO:0000313" key="1">
    <source>
        <dbReference type="EMBL" id="KXA98066.1"/>
    </source>
</evidence>
<sequence length="274" mass="31382">MKIETLLGNVKTVIKRAKSKPLPLNVSEVGLFGSLLFGKKNPGDADLYIEFEGTTVEGKIWHQNLEEFSDYLFDLSEGYRSTKQFIDDNFDALKERDLKPEWMRFAPLRNIRGKDRHGMTYGSPIISSTQIVKRILTEGCGGINFQDPPSNTPSVVLFDGKECYSERISPSEDRLIELFKEERRSLRTDLSSYDRTSCIVRLVEQISYAGEVAPNRELWEVIRNVIDSLKTEVISQSAPYLVFRYREEVEKILEENQKSRAGSLADSKIKVLKE</sequence>
<proteinExistence type="predicted"/>
<organism evidence="1 2">
    <name type="scientific">candidate division MSBL1 archaeon SCGC-AAA259I09</name>
    <dbReference type="NCBI Taxonomy" id="1698267"/>
    <lineage>
        <taxon>Archaea</taxon>
        <taxon>Methanobacteriati</taxon>
        <taxon>Methanobacteriota</taxon>
        <taxon>candidate division MSBL1</taxon>
    </lineage>
</organism>
<reference evidence="1 2" key="1">
    <citation type="journal article" date="2016" name="Sci. Rep.">
        <title>Metabolic traits of an uncultured archaeal lineage -MSBL1- from brine pools of the Red Sea.</title>
        <authorList>
            <person name="Mwirichia R."/>
            <person name="Alam I."/>
            <person name="Rashid M."/>
            <person name="Vinu M."/>
            <person name="Ba-Alawi W."/>
            <person name="Anthony Kamau A."/>
            <person name="Kamanda Ngugi D."/>
            <person name="Goker M."/>
            <person name="Klenk H.P."/>
            <person name="Bajic V."/>
            <person name="Stingl U."/>
        </authorList>
    </citation>
    <scope>NUCLEOTIDE SEQUENCE [LARGE SCALE GENOMIC DNA]</scope>
    <source>
        <strain evidence="1">SCGC-AAA259I09</strain>
    </source>
</reference>
<evidence type="ECO:0000313" key="2">
    <source>
        <dbReference type="Proteomes" id="UP000070463"/>
    </source>
</evidence>
<dbReference type="Proteomes" id="UP000070463">
    <property type="component" value="Unassembled WGS sequence"/>
</dbReference>
<protein>
    <submittedName>
        <fullName evidence="1">Uncharacterized protein</fullName>
    </submittedName>
</protein>
<comment type="caution">
    <text evidence="1">The sequence shown here is derived from an EMBL/GenBank/DDBJ whole genome shotgun (WGS) entry which is preliminary data.</text>
</comment>
<dbReference type="EMBL" id="LHXR01000010">
    <property type="protein sequence ID" value="KXA98066.1"/>
    <property type="molecule type" value="Genomic_DNA"/>
</dbReference>